<dbReference type="InterPro" id="IPR000485">
    <property type="entry name" value="AsnC-type_HTH_dom"/>
</dbReference>
<evidence type="ECO:0000256" key="1">
    <source>
        <dbReference type="ARBA" id="ARBA00023015"/>
    </source>
</evidence>
<keyword evidence="7" id="KW-1185">Reference proteome</keyword>
<sequence>MHELLTEEPDTREDHRDPGDQGDAALQVRPLGQGALHRVGLSPSPCLRRVRRLEERGVILGYSARIDPAAVGRQFVVNVDFELAGQGKGLLQEFEQALASYDEVVQCRRMLGRPDYQALVAVADLETYERFMTEELMALPNLGRLESRFVMKTVKSDLTV</sequence>
<organism evidence="6 7">
    <name type="scientific">Ornithinibacter aureus</name>
    <dbReference type="NCBI Taxonomy" id="622664"/>
    <lineage>
        <taxon>Bacteria</taxon>
        <taxon>Bacillati</taxon>
        <taxon>Actinomycetota</taxon>
        <taxon>Actinomycetes</taxon>
        <taxon>Micrococcales</taxon>
        <taxon>Intrasporangiaceae</taxon>
        <taxon>Ornithinibacter</taxon>
    </lineage>
</organism>
<name>A0ABP8JWZ4_9MICO</name>
<dbReference type="RefSeq" id="WP_211675516.1">
    <property type="nucleotide sequence ID" value="NZ_BAABFX010000028.1"/>
</dbReference>
<dbReference type="Gene3D" id="3.30.70.920">
    <property type="match status" value="1"/>
</dbReference>
<evidence type="ECO:0000256" key="3">
    <source>
        <dbReference type="ARBA" id="ARBA00023163"/>
    </source>
</evidence>
<dbReference type="InterPro" id="IPR036390">
    <property type="entry name" value="WH_DNA-bd_sf"/>
</dbReference>
<keyword evidence="3" id="KW-0804">Transcription</keyword>
<evidence type="ECO:0000313" key="6">
    <source>
        <dbReference type="EMBL" id="GAA4397386.1"/>
    </source>
</evidence>
<evidence type="ECO:0000259" key="5">
    <source>
        <dbReference type="PROSITE" id="PS50956"/>
    </source>
</evidence>
<dbReference type="SUPFAM" id="SSF46785">
    <property type="entry name" value="Winged helix' DNA-binding domain"/>
    <property type="match status" value="1"/>
</dbReference>
<dbReference type="SMART" id="SM00344">
    <property type="entry name" value="HTH_ASNC"/>
    <property type="match status" value="1"/>
</dbReference>
<dbReference type="PROSITE" id="PS50956">
    <property type="entry name" value="HTH_ASNC_2"/>
    <property type="match status" value="1"/>
</dbReference>
<evidence type="ECO:0000313" key="7">
    <source>
        <dbReference type="Proteomes" id="UP001500390"/>
    </source>
</evidence>
<dbReference type="Pfam" id="PF01037">
    <property type="entry name" value="AsnC_trans_reg"/>
    <property type="match status" value="1"/>
</dbReference>
<dbReference type="EMBL" id="BAABFX010000028">
    <property type="protein sequence ID" value="GAA4397386.1"/>
    <property type="molecule type" value="Genomic_DNA"/>
</dbReference>
<keyword evidence="2" id="KW-0238">DNA-binding</keyword>
<dbReference type="PANTHER" id="PTHR30154:SF34">
    <property type="entry name" value="TRANSCRIPTIONAL REGULATOR AZLB"/>
    <property type="match status" value="1"/>
</dbReference>
<dbReference type="InterPro" id="IPR019887">
    <property type="entry name" value="Tscrpt_reg_AsnC/Lrp_C"/>
</dbReference>
<proteinExistence type="predicted"/>
<evidence type="ECO:0000256" key="4">
    <source>
        <dbReference type="SAM" id="MobiDB-lite"/>
    </source>
</evidence>
<feature type="domain" description="HTH asnC-type" evidence="5">
    <location>
        <begin position="38"/>
        <end position="74"/>
    </location>
</feature>
<keyword evidence="1" id="KW-0805">Transcription regulation</keyword>
<dbReference type="PANTHER" id="PTHR30154">
    <property type="entry name" value="LEUCINE-RESPONSIVE REGULATORY PROTEIN"/>
    <property type="match status" value="1"/>
</dbReference>
<accession>A0ABP8JWZ4</accession>
<gene>
    <name evidence="6" type="ORF">GCM10023153_21230</name>
</gene>
<dbReference type="Pfam" id="PF13412">
    <property type="entry name" value="HTH_24"/>
    <property type="match status" value="1"/>
</dbReference>
<protein>
    <recommendedName>
        <fullName evidence="5">HTH asnC-type domain-containing protein</fullName>
    </recommendedName>
</protein>
<dbReference type="InterPro" id="IPR011008">
    <property type="entry name" value="Dimeric_a/b-barrel"/>
</dbReference>
<dbReference type="Proteomes" id="UP001500390">
    <property type="component" value="Unassembled WGS sequence"/>
</dbReference>
<dbReference type="SUPFAM" id="SSF54909">
    <property type="entry name" value="Dimeric alpha+beta barrel"/>
    <property type="match status" value="1"/>
</dbReference>
<dbReference type="Gene3D" id="1.10.10.10">
    <property type="entry name" value="Winged helix-like DNA-binding domain superfamily/Winged helix DNA-binding domain"/>
    <property type="match status" value="1"/>
</dbReference>
<evidence type="ECO:0000256" key="2">
    <source>
        <dbReference type="ARBA" id="ARBA00023125"/>
    </source>
</evidence>
<dbReference type="InterPro" id="IPR019888">
    <property type="entry name" value="Tscrpt_reg_AsnC-like"/>
</dbReference>
<feature type="region of interest" description="Disordered" evidence="4">
    <location>
        <begin position="1"/>
        <end position="23"/>
    </location>
</feature>
<comment type="caution">
    <text evidence="6">The sequence shown here is derived from an EMBL/GenBank/DDBJ whole genome shotgun (WGS) entry which is preliminary data.</text>
</comment>
<dbReference type="InterPro" id="IPR036388">
    <property type="entry name" value="WH-like_DNA-bd_sf"/>
</dbReference>
<feature type="compositionally biased region" description="Acidic residues" evidence="4">
    <location>
        <begin position="1"/>
        <end position="11"/>
    </location>
</feature>
<reference evidence="7" key="1">
    <citation type="journal article" date="2019" name="Int. J. Syst. Evol. Microbiol.">
        <title>The Global Catalogue of Microorganisms (GCM) 10K type strain sequencing project: providing services to taxonomists for standard genome sequencing and annotation.</title>
        <authorList>
            <consortium name="The Broad Institute Genomics Platform"/>
            <consortium name="The Broad Institute Genome Sequencing Center for Infectious Disease"/>
            <person name="Wu L."/>
            <person name="Ma J."/>
        </authorList>
    </citation>
    <scope>NUCLEOTIDE SEQUENCE [LARGE SCALE GENOMIC DNA]</scope>
    <source>
        <strain evidence="7">JCM 17738</strain>
    </source>
</reference>